<feature type="domain" description="Fe2OG dioxygenase" evidence="2">
    <location>
        <begin position="159"/>
        <end position="251"/>
    </location>
</feature>
<organism evidence="3 4">
    <name type="scientific">Bradyrhizobium japonicum</name>
    <dbReference type="NCBI Taxonomy" id="375"/>
    <lineage>
        <taxon>Bacteria</taxon>
        <taxon>Pseudomonadati</taxon>
        <taxon>Pseudomonadota</taxon>
        <taxon>Alphaproteobacteria</taxon>
        <taxon>Hyphomicrobiales</taxon>
        <taxon>Nitrobacteraceae</taxon>
        <taxon>Bradyrhizobium</taxon>
    </lineage>
</organism>
<feature type="region of interest" description="Disordered" evidence="1">
    <location>
        <begin position="20"/>
        <end position="80"/>
    </location>
</feature>
<dbReference type="PANTHER" id="PTHR12463:SF1">
    <property type="entry name" value="2-OXOGLUTARATE AND FE-DEPENDENT OXYGENASE FAMILY PROTEIN"/>
    <property type="match status" value="1"/>
</dbReference>
<evidence type="ECO:0000313" key="4">
    <source>
        <dbReference type="Proteomes" id="UP001549291"/>
    </source>
</evidence>
<comment type="caution">
    <text evidence="3">The sequence shown here is derived from an EMBL/GenBank/DDBJ whole genome shotgun (WGS) entry which is preliminary data.</text>
</comment>
<dbReference type="InterPro" id="IPR032857">
    <property type="entry name" value="ALKBH4"/>
</dbReference>
<dbReference type="PANTHER" id="PTHR12463">
    <property type="entry name" value="OXYGENASE-RELATED"/>
    <property type="match status" value="1"/>
</dbReference>
<dbReference type="InterPro" id="IPR005123">
    <property type="entry name" value="Oxoglu/Fe-dep_dioxygenase_dom"/>
</dbReference>
<keyword evidence="3" id="KW-0223">Dioxygenase</keyword>
<dbReference type="GO" id="GO:0051213">
    <property type="term" value="F:dioxygenase activity"/>
    <property type="evidence" value="ECO:0007669"/>
    <property type="project" value="UniProtKB-KW"/>
</dbReference>
<dbReference type="Gene3D" id="2.60.120.590">
    <property type="entry name" value="Alpha-ketoglutarate-dependent dioxygenase AlkB-like"/>
    <property type="match status" value="1"/>
</dbReference>
<name>A0ABV2RR58_BRAJP</name>
<dbReference type="InterPro" id="IPR037151">
    <property type="entry name" value="AlkB-like_sf"/>
</dbReference>
<evidence type="ECO:0000256" key="1">
    <source>
        <dbReference type="SAM" id="MobiDB-lite"/>
    </source>
</evidence>
<protein>
    <submittedName>
        <fullName evidence="3">Alkylated DNA repair dioxygenase AlkB</fullName>
    </submittedName>
</protein>
<gene>
    <name evidence="3" type="ORF">ABIF63_003505</name>
</gene>
<dbReference type="PROSITE" id="PS51471">
    <property type="entry name" value="FE2OG_OXY"/>
    <property type="match status" value="1"/>
</dbReference>
<accession>A0ABV2RR58</accession>
<evidence type="ECO:0000313" key="3">
    <source>
        <dbReference type="EMBL" id="MET4719399.1"/>
    </source>
</evidence>
<dbReference type="SUPFAM" id="SSF51197">
    <property type="entry name" value="Clavaminate synthase-like"/>
    <property type="match status" value="1"/>
</dbReference>
<feature type="compositionally biased region" description="Basic and acidic residues" evidence="1">
    <location>
        <begin position="20"/>
        <end position="48"/>
    </location>
</feature>
<dbReference type="Proteomes" id="UP001549291">
    <property type="component" value="Unassembled WGS sequence"/>
</dbReference>
<sequence>MKRITKWRAAAKRELIAPRGDKRYVRRDAKGRIKESDDVSRSLSQDRRKTAKKKVKAGQGDRATASPSTPRRGKNRVPASNATFDLFGGVFLPEGMKYQPEFLSANEERALLADIETLPFREFEFRGFTGKRRTVSFGWRYDFNGGGLTRTEDMPEFLTPIRALLVTEYAPGAGIGWHKDRSVFGDVAGISLLSSCIFRLRRRTAKSFERNPLVAEPRSVYLFRSPSRTEWQHSIPGVESLRYSVSFRNVLRR</sequence>
<keyword evidence="4" id="KW-1185">Reference proteome</keyword>
<dbReference type="Pfam" id="PF13532">
    <property type="entry name" value="2OG-FeII_Oxy_2"/>
    <property type="match status" value="1"/>
</dbReference>
<proteinExistence type="predicted"/>
<dbReference type="InterPro" id="IPR027450">
    <property type="entry name" value="AlkB-like"/>
</dbReference>
<evidence type="ECO:0000259" key="2">
    <source>
        <dbReference type="PROSITE" id="PS51471"/>
    </source>
</evidence>
<keyword evidence="3" id="KW-0560">Oxidoreductase</keyword>
<reference evidence="3 4" key="1">
    <citation type="submission" date="2024-06" db="EMBL/GenBank/DDBJ databases">
        <title>Genomic Encyclopedia of Type Strains, Phase V (KMG-V): Genome sequencing to study the core and pangenomes of soil and plant-associated prokaryotes.</title>
        <authorList>
            <person name="Whitman W."/>
        </authorList>
    </citation>
    <scope>NUCLEOTIDE SEQUENCE [LARGE SCALE GENOMIC DNA]</scope>
    <source>
        <strain evidence="3 4">USDA 160</strain>
    </source>
</reference>
<dbReference type="EMBL" id="JBEPTQ010000002">
    <property type="protein sequence ID" value="MET4719399.1"/>
    <property type="molecule type" value="Genomic_DNA"/>
</dbReference>
<dbReference type="RefSeq" id="WP_370148933.1">
    <property type="nucleotide sequence ID" value="NZ_CP066351.1"/>
</dbReference>